<evidence type="ECO:0000313" key="3">
    <source>
        <dbReference type="Proteomes" id="UP000738349"/>
    </source>
</evidence>
<evidence type="ECO:0000313" key="2">
    <source>
        <dbReference type="EMBL" id="KAH7156593.1"/>
    </source>
</evidence>
<gene>
    <name evidence="2" type="ORF">EDB81DRAFT_787467</name>
</gene>
<sequence length="212" mass="24150">MIADGLSKAFQSKRLAYRALENNEEDREFLYTQIKNDPVNAALSDPGLIQPKSRKHTEGLAEELTKATLAVIVYLPEATTTEEINGGSQTRNTPVMPIGFVVLGWGGRRNDQVHHRSVSIGISLAAPYQNKGYGSEAINWALDWAFRFGGFHRVSIDTVSYNERATHLYQRLGFVEEGRSRQAHWHDRKWYDVIHFGMLEDEWVSLRDRSES</sequence>
<dbReference type="OrthoDB" id="64477at2759"/>
<dbReference type="InterPro" id="IPR000182">
    <property type="entry name" value="GNAT_dom"/>
</dbReference>
<dbReference type="PROSITE" id="PS51186">
    <property type="entry name" value="GNAT"/>
    <property type="match status" value="1"/>
</dbReference>
<feature type="domain" description="N-acetyltransferase" evidence="1">
    <location>
        <begin position="51"/>
        <end position="197"/>
    </location>
</feature>
<dbReference type="SUPFAM" id="SSF55729">
    <property type="entry name" value="Acyl-CoA N-acyltransferases (Nat)"/>
    <property type="match status" value="1"/>
</dbReference>
<dbReference type="Gene3D" id="3.40.630.30">
    <property type="match status" value="1"/>
</dbReference>
<dbReference type="EMBL" id="JAGMUV010000005">
    <property type="protein sequence ID" value="KAH7156593.1"/>
    <property type="molecule type" value="Genomic_DNA"/>
</dbReference>
<keyword evidence="3" id="KW-1185">Reference proteome</keyword>
<dbReference type="CDD" id="cd04301">
    <property type="entry name" value="NAT_SF"/>
    <property type="match status" value="1"/>
</dbReference>
<organism evidence="2 3">
    <name type="scientific">Dactylonectria macrodidyma</name>
    <dbReference type="NCBI Taxonomy" id="307937"/>
    <lineage>
        <taxon>Eukaryota</taxon>
        <taxon>Fungi</taxon>
        <taxon>Dikarya</taxon>
        <taxon>Ascomycota</taxon>
        <taxon>Pezizomycotina</taxon>
        <taxon>Sordariomycetes</taxon>
        <taxon>Hypocreomycetidae</taxon>
        <taxon>Hypocreales</taxon>
        <taxon>Nectriaceae</taxon>
        <taxon>Dactylonectria</taxon>
    </lineage>
</organism>
<dbReference type="PANTHER" id="PTHR43415:SF3">
    <property type="entry name" value="GNAT-FAMILY ACETYLTRANSFERASE"/>
    <property type="match status" value="1"/>
</dbReference>
<dbReference type="Proteomes" id="UP000738349">
    <property type="component" value="Unassembled WGS sequence"/>
</dbReference>
<dbReference type="Pfam" id="PF00583">
    <property type="entry name" value="Acetyltransf_1"/>
    <property type="match status" value="1"/>
</dbReference>
<comment type="caution">
    <text evidence="2">The sequence shown here is derived from an EMBL/GenBank/DDBJ whole genome shotgun (WGS) entry which is preliminary data.</text>
</comment>
<protein>
    <submittedName>
        <fullName evidence="2">Acyl-CoA N-acyltransferase</fullName>
    </submittedName>
</protein>
<reference evidence="2" key="1">
    <citation type="journal article" date="2021" name="Nat. Commun.">
        <title>Genetic determinants of endophytism in the Arabidopsis root mycobiome.</title>
        <authorList>
            <person name="Mesny F."/>
            <person name="Miyauchi S."/>
            <person name="Thiergart T."/>
            <person name="Pickel B."/>
            <person name="Atanasova L."/>
            <person name="Karlsson M."/>
            <person name="Huettel B."/>
            <person name="Barry K.W."/>
            <person name="Haridas S."/>
            <person name="Chen C."/>
            <person name="Bauer D."/>
            <person name="Andreopoulos W."/>
            <person name="Pangilinan J."/>
            <person name="LaButti K."/>
            <person name="Riley R."/>
            <person name="Lipzen A."/>
            <person name="Clum A."/>
            <person name="Drula E."/>
            <person name="Henrissat B."/>
            <person name="Kohler A."/>
            <person name="Grigoriev I.V."/>
            <person name="Martin F.M."/>
            <person name="Hacquard S."/>
        </authorList>
    </citation>
    <scope>NUCLEOTIDE SEQUENCE</scope>
    <source>
        <strain evidence="2">MPI-CAGE-AT-0147</strain>
    </source>
</reference>
<dbReference type="InterPro" id="IPR016181">
    <property type="entry name" value="Acyl_CoA_acyltransferase"/>
</dbReference>
<accession>A0A9P9F702</accession>
<proteinExistence type="predicted"/>
<dbReference type="GO" id="GO:0016747">
    <property type="term" value="F:acyltransferase activity, transferring groups other than amino-acyl groups"/>
    <property type="evidence" value="ECO:0007669"/>
    <property type="project" value="InterPro"/>
</dbReference>
<name>A0A9P9F702_9HYPO</name>
<dbReference type="PANTHER" id="PTHR43415">
    <property type="entry name" value="SPERMIDINE N(1)-ACETYLTRANSFERASE"/>
    <property type="match status" value="1"/>
</dbReference>
<dbReference type="AlphaFoldDB" id="A0A9P9F702"/>
<evidence type="ECO:0000259" key="1">
    <source>
        <dbReference type="PROSITE" id="PS51186"/>
    </source>
</evidence>